<accession>A0ABT9MIN7</accession>
<evidence type="ECO:0000313" key="4">
    <source>
        <dbReference type="Proteomes" id="UP001232163"/>
    </source>
</evidence>
<dbReference type="EMBL" id="JAURUR010000027">
    <property type="protein sequence ID" value="MDP9766431.1"/>
    <property type="molecule type" value="Genomic_DNA"/>
</dbReference>
<dbReference type="Proteomes" id="UP001232163">
    <property type="component" value="Unassembled WGS sequence"/>
</dbReference>
<dbReference type="RefSeq" id="WP_307469671.1">
    <property type="nucleotide sequence ID" value="NZ_JAURUR010000027.1"/>
</dbReference>
<dbReference type="SUPFAM" id="SSF49464">
    <property type="entry name" value="Carboxypeptidase regulatory domain-like"/>
    <property type="match status" value="1"/>
</dbReference>
<feature type="compositionally biased region" description="Pro residues" evidence="1">
    <location>
        <begin position="34"/>
        <end position="51"/>
    </location>
</feature>
<feature type="signal peptide" evidence="2">
    <location>
        <begin position="1"/>
        <end position="19"/>
    </location>
</feature>
<dbReference type="PROSITE" id="PS51257">
    <property type="entry name" value="PROKAR_LIPOPROTEIN"/>
    <property type="match status" value="1"/>
</dbReference>
<keyword evidence="2" id="KW-0732">Signal</keyword>
<sequence length="268" mass="28987">MTVHATRTFTVLLLTALLAACGGTTPPIGDGGTTPPPATPGTPAPTNPDAPAPYVMQGVVKNAQGQPLAGVEVWADNTLYYNMNVLGVTDAQGRYRLELPRDVLGTWRAGGRFQRSYHGETYELSLEVNDETAFTADTGAFRNFTLKTSGERPDGHYYGGTVWVYGNYSAGDFKNRDVELTLTPDGPLLDGSTGETLTRFVDGNTIADVPIGRYKVTARHVPEGGAPRNMLVMRQDEDTFAPSTILMFRKEPQYGVMTDVNLKLAPLP</sequence>
<feature type="chain" id="PRO_5047493164" description="Carboxypeptidase regulatory-like domain-containing protein" evidence="2">
    <location>
        <begin position="20"/>
        <end position="268"/>
    </location>
</feature>
<comment type="caution">
    <text evidence="3">The sequence shown here is derived from an EMBL/GenBank/DDBJ whole genome shotgun (WGS) entry which is preliminary data.</text>
</comment>
<evidence type="ECO:0000313" key="3">
    <source>
        <dbReference type="EMBL" id="MDP9766431.1"/>
    </source>
</evidence>
<evidence type="ECO:0008006" key="5">
    <source>
        <dbReference type="Google" id="ProtNLM"/>
    </source>
</evidence>
<reference evidence="3 4" key="1">
    <citation type="submission" date="2023-07" db="EMBL/GenBank/DDBJ databases">
        <title>Genomic Encyclopedia of Type Strains, Phase IV (KMG-IV): sequencing the most valuable type-strain genomes for metagenomic binning, comparative biology and taxonomic classification.</title>
        <authorList>
            <person name="Goeker M."/>
        </authorList>
    </citation>
    <scope>NUCLEOTIDE SEQUENCE [LARGE SCALE GENOMIC DNA]</scope>
    <source>
        <strain evidence="3 4">NIO-1023</strain>
    </source>
</reference>
<evidence type="ECO:0000256" key="2">
    <source>
        <dbReference type="SAM" id="SignalP"/>
    </source>
</evidence>
<name>A0ABT9MIN7_9DEIO</name>
<proteinExistence type="predicted"/>
<protein>
    <recommendedName>
        <fullName evidence="5">Carboxypeptidase regulatory-like domain-containing protein</fullName>
    </recommendedName>
</protein>
<organism evidence="3 4">
    <name type="scientific">Deinococcus enclensis</name>
    <dbReference type="NCBI Taxonomy" id="1049582"/>
    <lineage>
        <taxon>Bacteria</taxon>
        <taxon>Thermotogati</taxon>
        <taxon>Deinococcota</taxon>
        <taxon>Deinococci</taxon>
        <taxon>Deinococcales</taxon>
        <taxon>Deinococcaceae</taxon>
        <taxon>Deinococcus</taxon>
    </lineage>
</organism>
<feature type="region of interest" description="Disordered" evidence="1">
    <location>
        <begin position="27"/>
        <end position="51"/>
    </location>
</feature>
<evidence type="ECO:0000256" key="1">
    <source>
        <dbReference type="SAM" id="MobiDB-lite"/>
    </source>
</evidence>
<gene>
    <name evidence="3" type="ORF">QO006_003898</name>
</gene>
<keyword evidence="4" id="KW-1185">Reference proteome</keyword>
<dbReference type="InterPro" id="IPR008969">
    <property type="entry name" value="CarboxyPept-like_regulatory"/>
</dbReference>